<evidence type="ECO:0000256" key="1">
    <source>
        <dbReference type="ARBA" id="ARBA00007189"/>
    </source>
</evidence>
<dbReference type="EMBL" id="AZFK01000028">
    <property type="protein sequence ID" value="KRL90686.1"/>
    <property type="molecule type" value="Genomic_DNA"/>
</dbReference>
<organism evidence="3 4">
    <name type="scientific">Limosilactobacillus ingluviei DSM 15946</name>
    <dbReference type="NCBI Taxonomy" id="1423760"/>
    <lineage>
        <taxon>Bacteria</taxon>
        <taxon>Bacillati</taxon>
        <taxon>Bacillota</taxon>
        <taxon>Bacilli</taxon>
        <taxon>Lactobacillales</taxon>
        <taxon>Lactobacillaceae</taxon>
        <taxon>Limosilactobacillus</taxon>
    </lineage>
</organism>
<feature type="compositionally biased region" description="Low complexity" evidence="2">
    <location>
        <begin position="70"/>
        <end position="101"/>
    </location>
</feature>
<feature type="compositionally biased region" description="Pro residues" evidence="2">
    <location>
        <begin position="206"/>
        <end position="218"/>
    </location>
</feature>
<accession>A0A0R1UBV5</accession>
<feature type="compositionally biased region" description="Low complexity" evidence="2">
    <location>
        <begin position="219"/>
        <end position="229"/>
    </location>
</feature>
<dbReference type="GeneID" id="82934401"/>
<evidence type="ECO:0000256" key="2">
    <source>
        <dbReference type="SAM" id="MobiDB-lite"/>
    </source>
</evidence>
<evidence type="ECO:0000313" key="4">
    <source>
        <dbReference type="Proteomes" id="UP000050816"/>
    </source>
</evidence>
<reference evidence="3 4" key="1">
    <citation type="journal article" date="2015" name="Genome Announc.">
        <title>Expanding the biotechnology potential of lactobacilli through comparative genomics of 213 strains and associated genera.</title>
        <authorList>
            <person name="Sun Z."/>
            <person name="Harris H.M."/>
            <person name="McCann A."/>
            <person name="Guo C."/>
            <person name="Argimon S."/>
            <person name="Zhang W."/>
            <person name="Yang X."/>
            <person name="Jeffery I.B."/>
            <person name="Cooney J.C."/>
            <person name="Kagawa T.F."/>
            <person name="Liu W."/>
            <person name="Song Y."/>
            <person name="Salvetti E."/>
            <person name="Wrobel A."/>
            <person name="Rasinkangas P."/>
            <person name="Parkhill J."/>
            <person name="Rea M.C."/>
            <person name="O'Sullivan O."/>
            <person name="Ritari J."/>
            <person name="Douillard F.P."/>
            <person name="Paul Ross R."/>
            <person name="Yang R."/>
            <person name="Briner A.E."/>
            <person name="Felis G.E."/>
            <person name="de Vos W.M."/>
            <person name="Barrangou R."/>
            <person name="Klaenhammer T.R."/>
            <person name="Caufield P.W."/>
            <person name="Cui Y."/>
            <person name="Zhang H."/>
            <person name="O'Toole P.W."/>
        </authorList>
    </citation>
    <scope>NUCLEOTIDE SEQUENCE [LARGE SCALE GENOMIC DNA]</scope>
    <source>
        <strain evidence="3 4">DSM 15946</strain>
    </source>
</reference>
<feature type="region of interest" description="Disordered" evidence="2">
    <location>
        <begin position="43"/>
        <end position="115"/>
    </location>
</feature>
<dbReference type="RefSeq" id="WP_019206676.1">
    <property type="nucleotide sequence ID" value="NZ_AZFK01000028.1"/>
</dbReference>
<dbReference type="InterPro" id="IPR016772">
    <property type="entry name" value="UCP020408"/>
</dbReference>
<dbReference type="Pfam" id="PF10087">
    <property type="entry name" value="DUF2325"/>
    <property type="match status" value="1"/>
</dbReference>
<proteinExistence type="inferred from homology"/>
<dbReference type="AlphaFoldDB" id="A0A0R1UBV5"/>
<feature type="region of interest" description="Disordered" evidence="2">
    <location>
        <begin position="204"/>
        <end position="229"/>
    </location>
</feature>
<comment type="caution">
    <text evidence="3">The sequence shown here is derived from an EMBL/GenBank/DDBJ whole genome shotgun (WGS) entry which is preliminary data.</text>
</comment>
<gene>
    <name evidence="3" type="ORF">FC43_GL001290</name>
</gene>
<evidence type="ECO:0000313" key="3">
    <source>
        <dbReference type="EMBL" id="KRL90686.1"/>
    </source>
</evidence>
<dbReference type="Proteomes" id="UP000050816">
    <property type="component" value="Unassembled WGS sequence"/>
</dbReference>
<protein>
    <recommendedName>
        <fullName evidence="5">DUF2325 domain-containing protein</fullName>
    </recommendedName>
</protein>
<name>A0A0R1UBV5_9LACO</name>
<sequence>MYDYRNDLMTIIQNIGASPAELAQGRTILQAALNLINALPVDRTSRPTHRRNHQPPAHQFQIKRHETAPRRTPVAPPASQAPAKSAAVAKPKAALAPAVPSGQPTPASATTVKPAPAPVISQPTAPLPPLNGDQYAALNKLKGLAQELTGFINQTNTAVPAFVNLTKRLAKLEADLSEADQTVLASRLTPVKQLLAQAQAVMAPRLPKPAPQPKPKPSPAKATKPVPSANPMAAALAKEDVKKAPAPFNSQKGQYVVQRELTGAQLLTDSGQAAGHISETIVRKFNLVSGTIVKADINPTDIFVHKALRQIDHLGDLKFDDAQQIQTFDFGVVNKHKRHLRVTFNSNNEPLLVNGKKYAFLLDEDNLQATNGSIVELAWYTNDPDSMRIRWTYPTTAEKTAAKQAAKKRAKPATTLSVPTEKRYPGIDLSGQTVAVLVGNRQEHEDYEATIRLYGGEPTVIDGFKTQKSYLKSKLRGADLVILVKSKAHHGTSKAVVDFQNQLGYNFAVANTLSMGQFEDALYRAANGFPADTASFANQDLTDQIGAALDKVKK</sequence>
<dbReference type="PATRIC" id="fig|1423760.3.peg.1360"/>
<evidence type="ECO:0008006" key="5">
    <source>
        <dbReference type="Google" id="ProtNLM"/>
    </source>
</evidence>
<comment type="similarity">
    <text evidence="1">Belongs to the UPF0751 family.</text>
</comment>
<feature type="compositionally biased region" description="Polar residues" evidence="2">
    <location>
        <begin position="102"/>
        <end position="111"/>
    </location>
</feature>